<organism evidence="2 3">
    <name type="scientific">Aminobacter carboxidus</name>
    <dbReference type="NCBI Taxonomy" id="376165"/>
    <lineage>
        <taxon>Bacteria</taxon>
        <taxon>Pseudomonadati</taxon>
        <taxon>Pseudomonadota</taxon>
        <taxon>Alphaproteobacteria</taxon>
        <taxon>Hyphomicrobiales</taxon>
        <taxon>Phyllobacteriaceae</taxon>
        <taxon>Aminobacter</taxon>
    </lineage>
</organism>
<gene>
    <name evidence="2" type="ORF">HNQ96_005339</name>
</gene>
<evidence type="ECO:0000313" key="2">
    <source>
        <dbReference type="EMBL" id="MBB6469449.1"/>
    </source>
</evidence>
<reference evidence="2 3" key="1">
    <citation type="submission" date="2020-08" db="EMBL/GenBank/DDBJ databases">
        <title>Genomic Encyclopedia of Type Strains, Phase IV (KMG-IV): sequencing the most valuable type-strain genomes for metagenomic binning, comparative biology and taxonomic classification.</title>
        <authorList>
            <person name="Goeker M."/>
        </authorList>
    </citation>
    <scope>NUCLEOTIDE SEQUENCE [LARGE SCALE GENOMIC DNA]</scope>
    <source>
        <strain evidence="2 3">DSM 17454</strain>
    </source>
</reference>
<comment type="caution">
    <text evidence="2">The sequence shown here is derived from an EMBL/GenBank/DDBJ whole genome shotgun (WGS) entry which is preliminary data.</text>
</comment>
<name>A0A8E2BFG6_9HYPH</name>
<feature type="signal peptide" evidence="1">
    <location>
        <begin position="1"/>
        <end position="23"/>
    </location>
</feature>
<dbReference type="EMBL" id="JACHGI010000016">
    <property type="protein sequence ID" value="MBB6469449.1"/>
    <property type="molecule type" value="Genomic_DNA"/>
</dbReference>
<evidence type="ECO:0008006" key="4">
    <source>
        <dbReference type="Google" id="ProtNLM"/>
    </source>
</evidence>
<dbReference type="RefSeq" id="WP_246471318.1">
    <property type="nucleotide sequence ID" value="NZ_JACHGI010000016.1"/>
</dbReference>
<sequence>MSTLIRIVLATILLSTPATVAHAMQKAAASHAIQSEFDGFIAKFRAALKANDSSVVAGMTKLPFMEDKTYSDAAQFRAKAYPEFFTKKNRACIQREKAVYDRDEEKNDNYHISCYENIFTFTRTKAGFLFTDISVND</sequence>
<dbReference type="Proteomes" id="UP000532373">
    <property type="component" value="Unassembled WGS sequence"/>
</dbReference>
<feature type="chain" id="PRO_5034423593" description="DUF4864 domain-containing protein" evidence="1">
    <location>
        <begin position="24"/>
        <end position="137"/>
    </location>
</feature>
<accession>A0A8E2BFG6</accession>
<protein>
    <recommendedName>
        <fullName evidence="4">DUF4864 domain-containing protein</fullName>
    </recommendedName>
</protein>
<evidence type="ECO:0000313" key="3">
    <source>
        <dbReference type="Proteomes" id="UP000532373"/>
    </source>
</evidence>
<proteinExistence type="predicted"/>
<dbReference type="AlphaFoldDB" id="A0A8E2BFG6"/>
<keyword evidence="1" id="KW-0732">Signal</keyword>
<evidence type="ECO:0000256" key="1">
    <source>
        <dbReference type="SAM" id="SignalP"/>
    </source>
</evidence>